<dbReference type="RefSeq" id="WP_378519984.1">
    <property type="nucleotide sequence ID" value="NZ_CBCSDI010000005.1"/>
</dbReference>
<sequence length="215" mass="23529">MPAPYRRAFELLARRRRAPAFHPDGVLYEGRAQVEGAGPLPRGPVDCLVRLSKGIGTPRGVPDLLGLAVRLLHDPPVDVLASTAPGASGWRRFVLRPARRWGGATLTSLMPWARGGRRMVAVVEVPEGLDSPEPDVLLGRLPVTLRLRVVDRHGDVQTGTVEVLRRSSRERPAFDPVLHPPPSWRLAPRWLSVLRERAYVGSRRGQAGAPSDQAG</sequence>
<dbReference type="EMBL" id="JBHLXH010000002">
    <property type="protein sequence ID" value="MFC0224204.1"/>
    <property type="molecule type" value="Genomic_DNA"/>
</dbReference>
<evidence type="ECO:0008006" key="3">
    <source>
        <dbReference type="Google" id="ProtNLM"/>
    </source>
</evidence>
<comment type="caution">
    <text evidence="1">The sequence shown here is derived from an EMBL/GenBank/DDBJ whole genome shotgun (WGS) entry which is preliminary data.</text>
</comment>
<dbReference type="Proteomes" id="UP001589698">
    <property type="component" value="Unassembled WGS sequence"/>
</dbReference>
<evidence type="ECO:0000313" key="2">
    <source>
        <dbReference type="Proteomes" id="UP001589698"/>
    </source>
</evidence>
<organism evidence="1 2">
    <name type="scientific">Nocardioides zeicaulis</name>
    <dbReference type="NCBI Taxonomy" id="1776857"/>
    <lineage>
        <taxon>Bacteria</taxon>
        <taxon>Bacillati</taxon>
        <taxon>Actinomycetota</taxon>
        <taxon>Actinomycetes</taxon>
        <taxon>Propionibacteriales</taxon>
        <taxon>Nocardioidaceae</taxon>
        <taxon>Nocardioides</taxon>
    </lineage>
</organism>
<protein>
    <recommendedName>
        <fullName evidence="3">Phosphodiesterase</fullName>
    </recommendedName>
</protein>
<reference evidence="1 2" key="1">
    <citation type="submission" date="2024-09" db="EMBL/GenBank/DDBJ databases">
        <authorList>
            <person name="Sun Q."/>
            <person name="Mori K."/>
        </authorList>
    </citation>
    <scope>NUCLEOTIDE SEQUENCE [LARGE SCALE GENOMIC DNA]</scope>
    <source>
        <strain evidence="1 2">CCM 8654</strain>
    </source>
</reference>
<accession>A0ABV6E5Y1</accession>
<name>A0ABV6E5Y1_9ACTN</name>
<evidence type="ECO:0000313" key="1">
    <source>
        <dbReference type="EMBL" id="MFC0224204.1"/>
    </source>
</evidence>
<proteinExistence type="predicted"/>
<gene>
    <name evidence="1" type="ORF">ACFFJG_17085</name>
</gene>
<keyword evidence="2" id="KW-1185">Reference proteome</keyword>